<dbReference type="Proteomes" id="UP001239111">
    <property type="component" value="Chromosome 3"/>
</dbReference>
<keyword evidence="2" id="KW-1185">Reference proteome</keyword>
<name>A0ACC2NKM4_9HYME</name>
<accession>A0ACC2NKM4</accession>
<comment type="caution">
    <text evidence="1">The sequence shown here is derived from an EMBL/GenBank/DDBJ whole genome shotgun (WGS) entry which is preliminary data.</text>
</comment>
<protein>
    <submittedName>
        <fullName evidence="1">Uncharacterized protein</fullName>
    </submittedName>
</protein>
<sequence>MRQFMQIPSALLLFYIFSMANGKVMEKTYEPFTRELVIPSGSKLSMLGNSVTVEGFYPYMTCNFQNTSKTDCTLFRLHPLGRDEKNSFTYESSEDRMVTEIIDLKFNSNGFYLLVQEYSIKDPSSLFVSGIAFDFSNGKTSKLALPFDISFIGGYVGAIVNSGKLEILVTNNPKCCIGSCKLTFDMQGQLVGEPVPYPINYCQIMTLPKQLESKDQGIFTYGVTDFTTSSWQVAHMNSSGEPTIVFKFERVKDLSLVSNTRDLYGICVKYEEKSKLECLQYAWQNNVTSVAQLNVEKILNESSDSKIVSFANGGNSTYLFVVMESKNDIKRGIKINKVDSHENLLKSTPIFSDLECNDHFPTKSVITQIGDDFCSYFTCFVKNSTGAFPRLHIKYTPMKDL</sequence>
<gene>
    <name evidence="1" type="ORF">QAD02_001369</name>
</gene>
<dbReference type="EMBL" id="CM056743">
    <property type="protein sequence ID" value="KAJ8670110.1"/>
    <property type="molecule type" value="Genomic_DNA"/>
</dbReference>
<evidence type="ECO:0000313" key="2">
    <source>
        <dbReference type="Proteomes" id="UP001239111"/>
    </source>
</evidence>
<evidence type="ECO:0000313" key="1">
    <source>
        <dbReference type="EMBL" id="KAJ8670110.1"/>
    </source>
</evidence>
<reference evidence="1" key="1">
    <citation type="submission" date="2023-04" db="EMBL/GenBank/DDBJ databases">
        <title>A chromosome-level genome assembly of the parasitoid wasp Eretmocerus hayati.</title>
        <authorList>
            <person name="Zhong Y."/>
            <person name="Liu S."/>
            <person name="Liu Y."/>
        </authorList>
    </citation>
    <scope>NUCLEOTIDE SEQUENCE</scope>
    <source>
        <strain evidence="1">ZJU_SS_LIU_2023</strain>
    </source>
</reference>
<organism evidence="1 2">
    <name type="scientific">Eretmocerus hayati</name>
    <dbReference type="NCBI Taxonomy" id="131215"/>
    <lineage>
        <taxon>Eukaryota</taxon>
        <taxon>Metazoa</taxon>
        <taxon>Ecdysozoa</taxon>
        <taxon>Arthropoda</taxon>
        <taxon>Hexapoda</taxon>
        <taxon>Insecta</taxon>
        <taxon>Pterygota</taxon>
        <taxon>Neoptera</taxon>
        <taxon>Endopterygota</taxon>
        <taxon>Hymenoptera</taxon>
        <taxon>Apocrita</taxon>
        <taxon>Proctotrupomorpha</taxon>
        <taxon>Chalcidoidea</taxon>
        <taxon>Aphelinidae</taxon>
        <taxon>Aphelininae</taxon>
        <taxon>Eretmocerus</taxon>
    </lineage>
</organism>
<proteinExistence type="predicted"/>